<dbReference type="Proteomes" id="UP000238701">
    <property type="component" value="Unassembled WGS sequence"/>
</dbReference>
<dbReference type="InterPro" id="IPR057601">
    <property type="entry name" value="Oar-like_b-barrel"/>
</dbReference>
<gene>
    <name evidence="8" type="ORF">SBA1_320021</name>
</gene>
<keyword evidence="2" id="KW-0813">Transport</keyword>
<feature type="domain" description="TonB-dependent transporter Oar-like beta-barrel" evidence="7">
    <location>
        <begin position="249"/>
        <end position="1163"/>
    </location>
</feature>
<evidence type="ECO:0000259" key="7">
    <source>
        <dbReference type="Pfam" id="PF25183"/>
    </source>
</evidence>
<protein>
    <recommendedName>
        <fullName evidence="7">TonB-dependent transporter Oar-like beta-barrel domain-containing protein</fullName>
    </recommendedName>
</protein>
<evidence type="ECO:0000256" key="4">
    <source>
        <dbReference type="ARBA" id="ARBA00022692"/>
    </source>
</evidence>
<comment type="subcellular location">
    <subcellularLocation>
        <location evidence="1">Cell outer membrane</location>
        <topology evidence="1">Multi-pass membrane protein</topology>
    </subcellularLocation>
</comment>
<keyword evidence="5" id="KW-0472">Membrane</keyword>
<evidence type="ECO:0000313" key="8">
    <source>
        <dbReference type="EMBL" id="SPF40691.1"/>
    </source>
</evidence>
<dbReference type="Gene3D" id="2.60.40.1120">
    <property type="entry name" value="Carboxypeptidase-like, regulatory domain"/>
    <property type="match status" value="1"/>
</dbReference>
<dbReference type="SUPFAM" id="SSF56935">
    <property type="entry name" value="Porins"/>
    <property type="match status" value="1"/>
</dbReference>
<dbReference type="SUPFAM" id="SSF49464">
    <property type="entry name" value="Carboxypeptidase regulatory domain-like"/>
    <property type="match status" value="1"/>
</dbReference>
<dbReference type="InterPro" id="IPR008969">
    <property type="entry name" value="CarboxyPept-like_regulatory"/>
</dbReference>
<evidence type="ECO:0000256" key="5">
    <source>
        <dbReference type="ARBA" id="ARBA00023136"/>
    </source>
</evidence>
<reference evidence="9" key="1">
    <citation type="submission" date="2018-02" db="EMBL/GenBank/DDBJ databases">
        <authorList>
            <person name="Hausmann B."/>
        </authorList>
    </citation>
    <scope>NUCLEOTIDE SEQUENCE [LARGE SCALE GENOMIC DNA]</scope>
    <source>
        <strain evidence="9">Peat soil MAG SbA1</strain>
    </source>
</reference>
<dbReference type="Gene3D" id="2.40.170.20">
    <property type="entry name" value="TonB-dependent receptor, beta-barrel domain"/>
    <property type="match status" value="1"/>
</dbReference>
<keyword evidence="4" id="KW-0812">Transmembrane</keyword>
<keyword evidence="6" id="KW-0998">Cell outer membrane</keyword>
<sequence length="1170" mass="125667">MPTPTGKQLNKVINGVLVAFLLTLPLPSLFAQNRNTGEIRGTITDSSGARVAEVHVVVTSTQTGIATKVVADATGTYDVLLLPPGEYTVEFSKEGYKKFVRQGITLHVEIVTLDAMLVVGATNETVTVTADVPLVQTETSDRSVVFSGETINDLPNIGRAWWDITGQLPGVNPGGNSTGAGQDASGAGFGVNGNPGYMENFLTDGGVTTLPVSQNPGNMVPLDDISEVDMSTSNFGAEYGGGVAALNVITKSGGNKFHGSLYDFEQNNALGEARNYFASSPLPLRWHMFGGTIGGPIRHNKAFFFFSLQDNPTITYSPGFYTFPTPAMQQGDFSAFEGAQETDTNGNLIYNPCNNYGPLFAGQIYQFNTVQTLTYQQPGGGPSDYNGQEVTCRTPYAGNKITDTLNPLALKLQAFFPSVPDSAGIPSNNYYFNAVNSNASISYNFKIDYDVSASNRVSGSAMFNPGHSSSPGPACPISAGGGGCSKTTGKGSQAQITDVWTMSSKLVNEARVSFVRQYGLWYSPDVGAGFPAKLGIPLFDGQSDVFPNISIDGTAGTSLGTSLSAKLGFDFYMASDTVTWSRGKHILKFGGEFDRWQDTQSWANLDAGNYDFSGNYTTNPMDPSPQSVGYADFLLGLTDNWGVTVTPEVGGRAWNLQGFANDDYKITPHLTLNLGVRYLLQTGWSEVKNQWANFTPNLYNSGINPTDPSGASNFPPGYGANCYGGVNFNGYHCPTAQIATVKDIFQPRFGFAWSPKEKWSVRGGYGMFSEMWGGNNYFNTFPAGFQINGSIITDNNILNLPTFPLNNGPTFTLASPSIPQGAILYPGPAARQPWSLNGQGTSWMQYHAKAAYVQQFSLDIQHQIGRVGLDAAYVGSKGEHLLFSRQIDETPAAFLGQGLAGLPYPQYPGGGIPANIYDGISNYNSLQLSARTMVSHGLSFRVNYTFSKALDEFTSPGSCCTSDSGAWQNAYNPRSMYAVASYDVPQLWSGSAVYDLPFGTGKQLLNRSGLLNTLVGGWQVSSVFQVHSGLPFTPLMAYNLSGAINGSSWWPNRVCNGTLSHPVVTTNSPTATGWFDTTCFQAPAEYTYGDSRRDVIRGPDWRTVNMSLAKHFALKKLGEGGQLEMRVDVYDIANHPNFGQPNASIGSGSEGSITSANTNRNLQVGAKLSF</sequence>
<evidence type="ECO:0000256" key="3">
    <source>
        <dbReference type="ARBA" id="ARBA00022452"/>
    </source>
</evidence>
<dbReference type="InterPro" id="IPR039426">
    <property type="entry name" value="TonB-dep_rcpt-like"/>
</dbReference>
<dbReference type="PANTHER" id="PTHR30069:SF46">
    <property type="entry name" value="OAR PROTEIN"/>
    <property type="match status" value="1"/>
</dbReference>
<keyword evidence="3" id="KW-1134">Transmembrane beta strand</keyword>
<proteinExistence type="predicted"/>
<dbReference type="InterPro" id="IPR036942">
    <property type="entry name" value="Beta-barrel_TonB_sf"/>
</dbReference>
<accession>A0A2U3KM03</accession>
<organism evidence="8 9">
    <name type="scientific">Candidatus Sulfotelmatobacter kueseliae</name>
    <dbReference type="NCBI Taxonomy" id="2042962"/>
    <lineage>
        <taxon>Bacteria</taxon>
        <taxon>Pseudomonadati</taxon>
        <taxon>Acidobacteriota</taxon>
        <taxon>Terriglobia</taxon>
        <taxon>Terriglobales</taxon>
        <taxon>Candidatus Korobacteraceae</taxon>
        <taxon>Candidatus Sulfotelmatobacter</taxon>
    </lineage>
</organism>
<evidence type="ECO:0000313" key="9">
    <source>
        <dbReference type="Proteomes" id="UP000238701"/>
    </source>
</evidence>
<evidence type="ECO:0000256" key="2">
    <source>
        <dbReference type="ARBA" id="ARBA00022448"/>
    </source>
</evidence>
<name>A0A2U3KM03_9BACT</name>
<dbReference type="GO" id="GO:0009279">
    <property type="term" value="C:cell outer membrane"/>
    <property type="evidence" value="ECO:0007669"/>
    <property type="project" value="UniProtKB-SubCell"/>
</dbReference>
<dbReference type="GO" id="GO:0044718">
    <property type="term" value="P:siderophore transmembrane transport"/>
    <property type="evidence" value="ECO:0007669"/>
    <property type="project" value="TreeGrafter"/>
</dbReference>
<dbReference type="Pfam" id="PF13620">
    <property type="entry name" value="CarboxypepD_reg"/>
    <property type="match status" value="1"/>
</dbReference>
<dbReference type="PANTHER" id="PTHR30069">
    <property type="entry name" value="TONB-DEPENDENT OUTER MEMBRANE RECEPTOR"/>
    <property type="match status" value="1"/>
</dbReference>
<dbReference type="OrthoDB" id="97893at2"/>
<dbReference type="Pfam" id="PF25183">
    <property type="entry name" value="OMP_b-brl_4"/>
    <property type="match status" value="1"/>
</dbReference>
<dbReference type="AlphaFoldDB" id="A0A2U3KM03"/>
<dbReference type="EMBL" id="OMOD01000125">
    <property type="protein sequence ID" value="SPF40691.1"/>
    <property type="molecule type" value="Genomic_DNA"/>
</dbReference>
<evidence type="ECO:0000256" key="6">
    <source>
        <dbReference type="ARBA" id="ARBA00023237"/>
    </source>
</evidence>
<evidence type="ECO:0000256" key="1">
    <source>
        <dbReference type="ARBA" id="ARBA00004571"/>
    </source>
</evidence>
<dbReference type="GO" id="GO:0015344">
    <property type="term" value="F:siderophore uptake transmembrane transporter activity"/>
    <property type="evidence" value="ECO:0007669"/>
    <property type="project" value="TreeGrafter"/>
</dbReference>